<name>A0AAW0YRS7_CHEQU</name>
<dbReference type="Gene3D" id="1.10.510.10">
    <property type="entry name" value="Transferase(Phosphotransferase) domain 1"/>
    <property type="match status" value="1"/>
</dbReference>
<proteinExistence type="predicted"/>
<evidence type="ECO:0000313" key="3">
    <source>
        <dbReference type="Proteomes" id="UP001445076"/>
    </source>
</evidence>
<accession>A0AAW0YRS7</accession>
<protein>
    <submittedName>
        <fullName evidence="2">Uncharacterized protein</fullName>
    </submittedName>
</protein>
<organism evidence="2 3">
    <name type="scientific">Cherax quadricarinatus</name>
    <name type="common">Australian red claw crayfish</name>
    <dbReference type="NCBI Taxonomy" id="27406"/>
    <lineage>
        <taxon>Eukaryota</taxon>
        <taxon>Metazoa</taxon>
        <taxon>Ecdysozoa</taxon>
        <taxon>Arthropoda</taxon>
        <taxon>Crustacea</taxon>
        <taxon>Multicrustacea</taxon>
        <taxon>Malacostraca</taxon>
        <taxon>Eumalacostraca</taxon>
        <taxon>Eucarida</taxon>
        <taxon>Decapoda</taxon>
        <taxon>Pleocyemata</taxon>
        <taxon>Astacidea</taxon>
        <taxon>Parastacoidea</taxon>
        <taxon>Parastacidae</taxon>
        <taxon>Cherax</taxon>
    </lineage>
</organism>
<gene>
    <name evidence="2" type="ORF">OTU49_013615</name>
</gene>
<keyword evidence="3" id="KW-1185">Reference proteome</keyword>
<dbReference type="AlphaFoldDB" id="A0AAW0YRS7"/>
<dbReference type="EMBL" id="JARKIK010000001">
    <property type="protein sequence ID" value="KAK8754150.1"/>
    <property type="molecule type" value="Genomic_DNA"/>
</dbReference>
<evidence type="ECO:0000313" key="2">
    <source>
        <dbReference type="EMBL" id="KAK8754150.1"/>
    </source>
</evidence>
<sequence>MQSPFYGDKMNLYSLCKKIETCDYPPLPSDHYSSQLRTLVDNCINPEPDNRPDIVHVYGVAQEMHNQAQSPSSCGSAMSAAHISNAEDKSIDESRRSLEEIKLKD</sequence>
<dbReference type="InterPro" id="IPR011009">
    <property type="entry name" value="Kinase-like_dom_sf"/>
</dbReference>
<feature type="compositionally biased region" description="Polar residues" evidence="1">
    <location>
        <begin position="66"/>
        <end position="76"/>
    </location>
</feature>
<feature type="compositionally biased region" description="Basic and acidic residues" evidence="1">
    <location>
        <begin position="85"/>
        <end position="105"/>
    </location>
</feature>
<evidence type="ECO:0000256" key="1">
    <source>
        <dbReference type="SAM" id="MobiDB-lite"/>
    </source>
</evidence>
<dbReference type="Proteomes" id="UP001445076">
    <property type="component" value="Unassembled WGS sequence"/>
</dbReference>
<feature type="region of interest" description="Disordered" evidence="1">
    <location>
        <begin position="66"/>
        <end position="105"/>
    </location>
</feature>
<comment type="caution">
    <text evidence="2">The sequence shown here is derived from an EMBL/GenBank/DDBJ whole genome shotgun (WGS) entry which is preliminary data.</text>
</comment>
<dbReference type="SUPFAM" id="SSF56112">
    <property type="entry name" value="Protein kinase-like (PK-like)"/>
    <property type="match status" value="1"/>
</dbReference>
<reference evidence="2 3" key="1">
    <citation type="journal article" date="2024" name="BMC Genomics">
        <title>Genome assembly of redclaw crayfish (Cherax quadricarinatus) provides insights into its immune adaptation and hypoxia tolerance.</title>
        <authorList>
            <person name="Liu Z."/>
            <person name="Zheng J."/>
            <person name="Li H."/>
            <person name="Fang K."/>
            <person name="Wang S."/>
            <person name="He J."/>
            <person name="Zhou D."/>
            <person name="Weng S."/>
            <person name="Chi M."/>
            <person name="Gu Z."/>
            <person name="He J."/>
            <person name="Li F."/>
            <person name="Wang M."/>
        </authorList>
    </citation>
    <scope>NUCLEOTIDE SEQUENCE [LARGE SCALE GENOMIC DNA]</scope>
    <source>
        <strain evidence="2">ZL_2023a</strain>
    </source>
</reference>